<feature type="binding site" evidence="8">
    <location>
        <begin position="22"/>
        <end position="24"/>
    </location>
    <ligand>
        <name>shikimate</name>
        <dbReference type="ChEBI" id="CHEBI:36208"/>
    </ligand>
</feature>
<evidence type="ECO:0000256" key="4">
    <source>
        <dbReference type="ARBA" id="ARBA00022857"/>
    </source>
</evidence>
<dbReference type="SUPFAM" id="SSF51735">
    <property type="entry name" value="NAD(P)-binding Rossmann-fold domains"/>
    <property type="match status" value="1"/>
</dbReference>
<feature type="binding site" evidence="8">
    <location>
        <position position="71"/>
    </location>
    <ligand>
        <name>shikimate</name>
        <dbReference type="ChEBI" id="CHEBI:36208"/>
    </ligand>
</feature>
<dbReference type="NCBIfam" id="NF001312">
    <property type="entry name" value="PRK00258.1-4"/>
    <property type="match status" value="1"/>
</dbReference>
<evidence type="ECO:0000256" key="2">
    <source>
        <dbReference type="ARBA" id="ARBA00012962"/>
    </source>
</evidence>
<feature type="binding site" evidence="8">
    <location>
        <begin position="160"/>
        <end position="165"/>
    </location>
    <ligand>
        <name>NADP(+)</name>
        <dbReference type="ChEBI" id="CHEBI:58349"/>
    </ligand>
</feature>
<comment type="similarity">
    <text evidence="8">Belongs to the shikimate dehydrogenase family.</text>
</comment>
<evidence type="ECO:0000259" key="11">
    <source>
        <dbReference type="Pfam" id="PF18317"/>
    </source>
</evidence>
<evidence type="ECO:0000313" key="13">
    <source>
        <dbReference type="Proteomes" id="UP000311605"/>
    </source>
</evidence>
<evidence type="ECO:0000256" key="3">
    <source>
        <dbReference type="ARBA" id="ARBA00022605"/>
    </source>
</evidence>
<organism evidence="12 13">
    <name type="scientific">Aliirhizobium smilacinae</name>
    <dbReference type="NCBI Taxonomy" id="1395944"/>
    <lineage>
        <taxon>Bacteria</taxon>
        <taxon>Pseudomonadati</taxon>
        <taxon>Pseudomonadota</taxon>
        <taxon>Alphaproteobacteria</taxon>
        <taxon>Hyphomicrobiales</taxon>
        <taxon>Rhizobiaceae</taxon>
        <taxon>Aliirhizobium</taxon>
    </lineage>
</organism>
<dbReference type="InterPro" id="IPR041121">
    <property type="entry name" value="SDH_C"/>
</dbReference>
<dbReference type="GO" id="GO:0004764">
    <property type="term" value="F:shikimate 3-dehydrogenase (NADP+) activity"/>
    <property type="evidence" value="ECO:0007669"/>
    <property type="project" value="UniProtKB-UniRule"/>
</dbReference>
<feature type="binding site" evidence="8">
    <location>
        <position position="248"/>
    </location>
    <ligand>
        <name>NADP(+)</name>
        <dbReference type="ChEBI" id="CHEBI:58349"/>
    </ligand>
</feature>
<dbReference type="InterPro" id="IPR011342">
    <property type="entry name" value="Shikimate_DH"/>
</dbReference>
<dbReference type="SUPFAM" id="SSF53223">
    <property type="entry name" value="Aminoacid dehydrogenase-like, N-terminal domain"/>
    <property type="match status" value="1"/>
</dbReference>
<feature type="binding site" evidence="8">
    <location>
        <begin position="136"/>
        <end position="140"/>
    </location>
    <ligand>
        <name>NADP(+)</name>
        <dbReference type="ChEBI" id="CHEBI:58349"/>
    </ligand>
</feature>
<dbReference type="GO" id="GO:0009073">
    <property type="term" value="P:aromatic amino acid family biosynthetic process"/>
    <property type="evidence" value="ECO:0007669"/>
    <property type="project" value="UniProtKB-KW"/>
</dbReference>
<dbReference type="Pfam" id="PF18317">
    <property type="entry name" value="SDH_C"/>
    <property type="match status" value="1"/>
</dbReference>
<dbReference type="Proteomes" id="UP000311605">
    <property type="component" value="Unassembled WGS sequence"/>
</dbReference>
<dbReference type="GO" id="GO:0008652">
    <property type="term" value="P:amino acid biosynthetic process"/>
    <property type="evidence" value="ECO:0007669"/>
    <property type="project" value="UniProtKB-KW"/>
</dbReference>
<dbReference type="Gene3D" id="3.40.50.720">
    <property type="entry name" value="NAD(P)-binding Rossmann-like Domain"/>
    <property type="match status" value="1"/>
</dbReference>
<evidence type="ECO:0000256" key="8">
    <source>
        <dbReference type="HAMAP-Rule" id="MF_00222"/>
    </source>
</evidence>
<dbReference type="InterPro" id="IPR022893">
    <property type="entry name" value="Shikimate_DH_fam"/>
</dbReference>
<keyword evidence="4 8" id="KW-0521">NADP</keyword>
<evidence type="ECO:0000256" key="7">
    <source>
        <dbReference type="ARBA" id="ARBA00049442"/>
    </source>
</evidence>
<proteinExistence type="inferred from homology"/>
<keyword evidence="6 8" id="KW-0057">Aromatic amino acid biosynthesis</keyword>
<dbReference type="Pfam" id="PF01488">
    <property type="entry name" value="Shikimate_DH"/>
    <property type="match status" value="1"/>
</dbReference>
<dbReference type="HAMAP" id="MF_00222">
    <property type="entry name" value="Shikimate_DH_AroE"/>
    <property type="match status" value="1"/>
</dbReference>
<feature type="binding site" evidence="8">
    <location>
        <position position="227"/>
    </location>
    <ligand>
        <name>shikimate</name>
        <dbReference type="ChEBI" id="CHEBI:36208"/>
    </ligand>
</feature>
<dbReference type="InterPro" id="IPR013708">
    <property type="entry name" value="Shikimate_DH-bd_N"/>
</dbReference>
<dbReference type="GO" id="GO:0005829">
    <property type="term" value="C:cytosol"/>
    <property type="evidence" value="ECO:0007669"/>
    <property type="project" value="TreeGrafter"/>
</dbReference>
<evidence type="ECO:0000259" key="9">
    <source>
        <dbReference type="Pfam" id="PF01488"/>
    </source>
</evidence>
<feature type="domain" description="Shikimate dehydrogenase substrate binding N-terminal" evidence="10">
    <location>
        <begin position="14"/>
        <end position="98"/>
    </location>
</feature>
<dbReference type="PANTHER" id="PTHR21089:SF1">
    <property type="entry name" value="BIFUNCTIONAL 3-DEHYDROQUINATE DEHYDRATASE_SHIKIMATE DEHYDROGENASE, CHLOROPLASTIC"/>
    <property type="match status" value="1"/>
</dbReference>
<accession>A0A5C4XD46</accession>
<gene>
    <name evidence="8" type="primary">aroE</name>
    <name evidence="12" type="ORF">FHP24_25485</name>
</gene>
<evidence type="ECO:0000256" key="6">
    <source>
        <dbReference type="ARBA" id="ARBA00023141"/>
    </source>
</evidence>
<evidence type="ECO:0000256" key="5">
    <source>
        <dbReference type="ARBA" id="ARBA00023002"/>
    </source>
</evidence>
<comment type="caution">
    <text evidence="12">The sequence shown here is derived from an EMBL/GenBank/DDBJ whole genome shotgun (WGS) entry which is preliminary data.</text>
</comment>
<dbReference type="EMBL" id="VDMN01000008">
    <property type="protein sequence ID" value="TNM60590.1"/>
    <property type="molecule type" value="Genomic_DNA"/>
</dbReference>
<feature type="binding site" evidence="8">
    <location>
        <position position="255"/>
    </location>
    <ligand>
        <name>shikimate</name>
        <dbReference type="ChEBI" id="CHEBI:36208"/>
    </ligand>
</feature>
<dbReference type="GO" id="GO:0009423">
    <property type="term" value="P:chorismate biosynthetic process"/>
    <property type="evidence" value="ECO:0007669"/>
    <property type="project" value="UniProtKB-UniRule"/>
</dbReference>
<keyword evidence="5 8" id="KW-0560">Oxidoreductase</keyword>
<dbReference type="RefSeq" id="WP_139679052.1">
    <property type="nucleotide sequence ID" value="NZ_VDMN01000008.1"/>
</dbReference>
<dbReference type="InterPro" id="IPR006151">
    <property type="entry name" value="Shikm_DH/Glu-tRNA_Rdtase"/>
</dbReference>
<dbReference type="AlphaFoldDB" id="A0A5C4XD46"/>
<feature type="binding site" evidence="8">
    <location>
        <position position="96"/>
    </location>
    <ligand>
        <name>shikimate</name>
        <dbReference type="ChEBI" id="CHEBI:36208"/>
    </ligand>
</feature>
<name>A0A5C4XD46_9HYPH</name>
<evidence type="ECO:0000256" key="1">
    <source>
        <dbReference type="ARBA" id="ARBA00004871"/>
    </source>
</evidence>
<dbReference type="CDD" id="cd01065">
    <property type="entry name" value="NAD_bind_Shikimate_DH"/>
    <property type="match status" value="1"/>
</dbReference>
<keyword evidence="3 8" id="KW-0028">Amino-acid biosynthesis</keyword>
<dbReference type="Gene3D" id="3.40.50.10860">
    <property type="entry name" value="Leucine Dehydrogenase, chain A, domain 1"/>
    <property type="match status" value="1"/>
</dbReference>
<feature type="binding site" evidence="8">
    <location>
        <position position="87"/>
    </location>
    <ligand>
        <name>NADP(+)</name>
        <dbReference type="ChEBI" id="CHEBI:58349"/>
    </ligand>
</feature>
<feature type="domain" description="Quinate/shikimate 5-dehydrogenase/glutamyl-tRNA reductase" evidence="9">
    <location>
        <begin position="130"/>
        <end position="199"/>
    </location>
</feature>
<dbReference type="InterPro" id="IPR046346">
    <property type="entry name" value="Aminoacid_DH-like_N_sf"/>
</dbReference>
<reference evidence="12 13" key="1">
    <citation type="submission" date="2019-06" db="EMBL/GenBank/DDBJ databases">
        <title>The draft genome of Rhizobium smilacinae PTYR-5.</title>
        <authorList>
            <person name="Liu L."/>
            <person name="Li L."/>
            <person name="Zhang X."/>
        </authorList>
    </citation>
    <scope>NUCLEOTIDE SEQUENCE [LARGE SCALE GENOMIC DNA]</scope>
    <source>
        <strain evidence="12 13">PTYR-5</strain>
    </source>
</reference>
<feature type="domain" description="SDH C-terminal" evidence="11">
    <location>
        <begin position="248"/>
        <end position="272"/>
    </location>
</feature>
<dbReference type="OrthoDB" id="9792692at2"/>
<keyword evidence="13" id="KW-1185">Reference proteome</keyword>
<comment type="pathway">
    <text evidence="1 8">Metabolic intermediate biosynthesis; chorismate biosynthesis; chorismate from D-erythrose 4-phosphate and phosphoenolpyruvate: step 4/7.</text>
</comment>
<sequence length="286" mass="31031">MADPRENASPAAFVTGWPIKHSRSPIIHRHWLKRYGLSGSYDAVAVSEPDFAVFIETLKNGTNGFRGGNVTIPHKEAAFRHSDRPDELAKELGAANTLWLNEGQVHATNTDGYGFTANLDDCHPGWDKVDRAVILGAGGASRAVIQSVRDRGIGEIHVVNRTASRARELADRFGSKIHAHGLPALAEVMVGAGLFVNTTSLGMDGEESTPIDFSSLQAGALVTDIVYVPLETPILKQAREQGFPTADGLGMLLHQAAPGFEKWFGRRPIVDEALRQLILQDIQAKR</sequence>
<dbReference type="Pfam" id="PF08501">
    <property type="entry name" value="Shikimate_dh_N"/>
    <property type="match status" value="1"/>
</dbReference>
<dbReference type="UniPathway" id="UPA00053">
    <property type="reaction ID" value="UER00087"/>
</dbReference>
<feature type="binding site" evidence="8">
    <location>
        <position position="111"/>
    </location>
    <ligand>
        <name>shikimate</name>
        <dbReference type="ChEBI" id="CHEBI:36208"/>
    </ligand>
</feature>
<comment type="catalytic activity">
    <reaction evidence="7 8">
        <text>shikimate + NADP(+) = 3-dehydroshikimate + NADPH + H(+)</text>
        <dbReference type="Rhea" id="RHEA:17737"/>
        <dbReference type="ChEBI" id="CHEBI:15378"/>
        <dbReference type="ChEBI" id="CHEBI:16630"/>
        <dbReference type="ChEBI" id="CHEBI:36208"/>
        <dbReference type="ChEBI" id="CHEBI:57783"/>
        <dbReference type="ChEBI" id="CHEBI:58349"/>
        <dbReference type="EC" id="1.1.1.25"/>
    </reaction>
</comment>
<dbReference type="InterPro" id="IPR036291">
    <property type="entry name" value="NAD(P)-bd_dom_sf"/>
</dbReference>
<dbReference type="GO" id="GO:0019632">
    <property type="term" value="P:shikimate metabolic process"/>
    <property type="evidence" value="ECO:0007669"/>
    <property type="project" value="InterPro"/>
</dbReference>
<comment type="function">
    <text evidence="8">Involved in the biosynthesis of the chorismate, which leads to the biosynthesis of aromatic amino acids. Catalyzes the reversible NADPH linked reduction of 3-dehydroshikimate (DHSA) to yield shikimate (SA).</text>
</comment>
<dbReference type="EC" id="1.1.1.25" evidence="2 8"/>
<dbReference type="PANTHER" id="PTHR21089">
    <property type="entry name" value="SHIKIMATE DEHYDROGENASE"/>
    <property type="match status" value="1"/>
</dbReference>
<feature type="binding site" evidence="8">
    <location>
        <position position="225"/>
    </location>
    <ligand>
        <name>NADP(+)</name>
        <dbReference type="ChEBI" id="CHEBI:58349"/>
    </ligand>
</feature>
<feature type="active site" description="Proton acceptor" evidence="8">
    <location>
        <position position="75"/>
    </location>
</feature>
<evidence type="ECO:0000313" key="12">
    <source>
        <dbReference type="EMBL" id="TNM60590.1"/>
    </source>
</evidence>
<dbReference type="NCBIfam" id="TIGR00507">
    <property type="entry name" value="aroE"/>
    <property type="match status" value="1"/>
</dbReference>
<protein>
    <recommendedName>
        <fullName evidence="2 8">Shikimate dehydrogenase (NADP(+))</fullName>
        <shortName evidence="8">SDH</shortName>
        <ecNumber evidence="2 8">1.1.1.25</ecNumber>
    </recommendedName>
</protein>
<evidence type="ECO:0000259" key="10">
    <source>
        <dbReference type="Pfam" id="PF08501"/>
    </source>
</evidence>
<comment type="subunit">
    <text evidence="8">Homodimer.</text>
</comment>
<dbReference type="GO" id="GO:0050661">
    <property type="term" value="F:NADP binding"/>
    <property type="evidence" value="ECO:0007669"/>
    <property type="project" value="InterPro"/>
</dbReference>